<keyword evidence="1" id="KW-0812">Transmembrane</keyword>
<sequence length="62" mass="7071">QKNMTMLGMQSMSVWMKILNLLMAVRPILMVLCSTSQYQPVMVYLVHLMLAVELLLVLCVLS</sequence>
<dbReference type="InParanoid" id="A0A1X7STY3"/>
<evidence type="ECO:0000313" key="2">
    <source>
        <dbReference type="EnsemblMetazoa" id="Aqu2.1.05465_001"/>
    </source>
</evidence>
<accession>A0A1X7STY3</accession>
<name>A0A1X7STY3_AMPQE</name>
<dbReference type="EnsemblMetazoa" id="Aqu2.1.05465_001">
    <property type="protein sequence ID" value="Aqu2.1.05465_001"/>
    <property type="gene ID" value="Aqu2.1.05465"/>
</dbReference>
<reference evidence="2" key="1">
    <citation type="submission" date="2017-05" db="UniProtKB">
        <authorList>
            <consortium name="EnsemblMetazoa"/>
        </authorList>
    </citation>
    <scope>IDENTIFICATION</scope>
</reference>
<proteinExistence type="predicted"/>
<protein>
    <submittedName>
        <fullName evidence="2">Uncharacterized protein</fullName>
    </submittedName>
</protein>
<feature type="transmembrane region" description="Helical" evidence="1">
    <location>
        <begin position="43"/>
        <end position="61"/>
    </location>
</feature>
<keyword evidence="1" id="KW-0472">Membrane</keyword>
<keyword evidence="1" id="KW-1133">Transmembrane helix</keyword>
<dbReference type="AlphaFoldDB" id="A0A1X7STY3"/>
<organism evidence="2">
    <name type="scientific">Amphimedon queenslandica</name>
    <name type="common">Sponge</name>
    <dbReference type="NCBI Taxonomy" id="400682"/>
    <lineage>
        <taxon>Eukaryota</taxon>
        <taxon>Metazoa</taxon>
        <taxon>Porifera</taxon>
        <taxon>Demospongiae</taxon>
        <taxon>Heteroscleromorpha</taxon>
        <taxon>Haplosclerida</taxon>
        <taxon>Niphatidae</taxon>
        <taxon>Amphimedon</taxon>
    </lineage>
</organism>
<evidence type="ECO:0000256" key="1">
    <source>
        <dbReference type="SAM" id="Phobius"/>
    </source>
</evidence>